<protein>
    <submittedName>
        <fullName evidence="1 2">Uncharacterized protein</fullName>
    </submittedName>
</protein>
<proteinExistence type="predicted"/>
<reference evidence="2" key="3">
    <citation type="submission" date="2015-06" db="UniProtKB">
        <authorList>
            <consortium name="EnsemblMetazoa"/>
        </authorList>
    </citation>
    <scope>IDENTIFICATION</scope>
</reference>
<dbReference type="EMBL" id="AMQM01008351">
    <property type="status" value="NOT_ANNOTATED_CDS"/>
    <property type="molecule type" value="Genomic_DNA"/>
</dbReference>
<dbReference type="InParanoid" id="T1FIN4"/>
<evidence type="ECO:0000313" key="2">
    <source>
        <dbReference type="EnsemblMetazoa" id="HelroP182729"/>
    </source>
</evidence>
<dbReference type="EnsemblMetazoa" id="HelroT182729">
    <property type="protein sequence ID" value="HelroP182729"/>
    <property type="gene ID" value="HelroG182729"/>
</dbReference>
<reference evidence="3" key="1">
    <citation type="submission" date="2012-12" db="EMBL/GenBank/DDBJ databases">
        <authorList>
            <person name="Hellsten U."/>
            <person name="Grimwood J."/>
            <person name="Chapman J.A."/>
            <person name="Shapiro H."/>
            <person name="Aerts A."/>
            <person name="Otillar R.P."/>
            <person name="Terry A.Y."/>
            <person name="Boore J.L."/>
            <person name="Simakov O."/>
            <person name="Marletaz F."/>
            <person name="Cho S.-J."/>
            <person name="Edsinger-Gonzales E."/>
            <person name="Havlak P."/>
            <person name="Kuo D.-H."/>
            <person name="Larsson T."/>
            <person name="Lv J."/>
            <person name="Arendt D."/>
            <person name="Savage R."/>
            <person name="Osoegawa K."/>
            <person name="de Jong P."/>
            <person name="Lindberg D.R."/>
            <person name="Seaver E.C."/>
            <person name="Weisblat D.A."/>
            <person name="Putnam N.H."/>
            <person name="Grigoriev I.V."/>
            <person name="Rokhsar D.S."/>
        </authorList>
    </citation>
    <scope>NUCLEOTIDE SEQUENCE</scope>
</reference>
<name>T1FIN4_HELRO</name>
<reference evidence="1 3" key="2">
    <citation type="journal article" date="2013" name="Nature">
        <title>Insights into bilaterian evolution from three spiralian genomes.</title>
        <authorList>
            <person name="Simakov O."/>
            <person name="Marletaz F."/>
            <person name="Cho S.J."/>
            <person name="Edsinger-Gonzales E."/>
            <person name="Havlak P."/>
            <person name="Hellsten U."/>
            <person name="Kuo D.H."/>
            <person name="Larsson T."/>
            <person name="Lv J."/>
            <person name="Arendt D."/>
            <person name="Savage R."/>
            <person name="Osoegawa K."/>
            <person name="de Jong P."/>
            <person name="Grimwood J."/>
            <person name="Chapman J.A."/>
            <person name="Shapiro H."/>
            <person name="Aerts A."/>
            <person name="Otillar R.P."/>
            <person name="Terry A.Y."/>
            <person name="Boore J.L."/>
            <person name="Grigoriev I.V."/>
            <person name="Lindberg D.R."/>
            <person name="Seaver E.C."/>
            <person name="Weisblat D.A."/>
            <person name="Putnam N.H."/>
            <person name="Rokhsar D.S."/>
        </authorList>
    </citation>
    <scope>NUCLEOTIDE SEQUENCE</scope>
</reference>
<evidence type="ECO:0000313" key="3">
    <source>
        <dbReference type="Proteomes" id="UP000015101"/>
    </source>
</evidence>
<accession>T1FIN4</accession>
<dbReference type="AlphaFoldDB" id="T1FIN4"/>
<keyword evidence="3" id="KW-1185">Reference proteome</keyword>
<dbReference type="GeneID" id="20208683"/>
<dbReference type="KEGG" id="hro:HELRODRAFT_182729"/>
<dbReference type="Proteomes" id="UP000015101">
    <property type="component" value="Unassembled WGS sequence"/>
</dbReference>
<gene>
    <name evidence="2" type="primary">20208683</name>
    <name evidence="1" type="ORF">HELRODRAFT_182729</name>
</gene>
<organism evidence="2 3">
    <name type="scientific">Helobdella robusta</name>
    <name type="common">Californian leech</name>
    <dbReference type="NCBI Taxonomy" id="6412"/>
    <lineage>
        <taxon>Eukaryota</taxon>
        <taxon>Metazoa</taxon>
        <taxon>Spiralia</taxon>
        <taxon>Lophotrochozoa</taxon>
        <taxon>Annelida</taxon>
        <taxon>Clitellata</taxon>
        <taxon>Hirudinea</taxon>
        <taxon>Rhynchobdellida</taxon>
        <taxon>Glossiphoniidae</taxon>
        <taxon>Helobdella</taxon>
    </lineage>
</organism>
<dbReference type="HOGENOM" id="CLU_1176565_0_0_1"/>
<dbReference type="CTD" id="20208683"/>
<dbReference type="RefSeq" id="XP_009031703.1">
    <property type="nucleotide sequence ID" value="XM_009033455.1"/>
</dbReference>
<evidence type="ECO:0000313" key="1">
    <source>
        <dbReference type="EMBL" id="ESN90229.1"/>
    </source>
</evidence>
<sequence length="236" mass="27053">MKNGKIGSLKTVVTKNILVSLDIENFEQQLMKQEFQTITTVLTGGHQQLLLPNRRFFNKMMTYNRTSASEGFHKTFVSPWRLNIVIADINVYDQIDEFPSAATPAESVYCRHHCQSALPLHFFSIDRYSQQCNQRLMKSKSFGACNCNATRGHTRKLNRKKALALRANKIKKRPRRLPMARGTEPTKTWRDSKRNNAGFKSKDLVWLCSATYGAEKEDVRRNSHGTGKIAARSLTW</sequence>
<dbReference type="EMBL" id="KB097761">
    <property type="protein sequence ID" value="ESN90229.1"/>
    <property type="molecule type" value="Genomic_DNA"/>
</dbReference>